<keyword evidence="6 9" id="KW-0472">Membrane</keyword>
<feature type="domain" description="ZipA C-terminal FtsZ-binding" evidence="12">
    <location>
        <begin position="320"/>
        <end position="444"/>
    </location>
</feature>
<protein>
    <recommendedName>
        <fullName evidence="8">Cell division protein ZipA</fullName>
    </recommendedName>
</protein>
<dbReference type="GO" id="GO:0005886">
    <property type="term" value="C:plasma membrane"/>
    <property type="evidence" value="ECO:0007669"/>
    <property type="project" value="UniProtKB-SubCell"/>
</dbReference>
<comment type="caution">
    <text evidence="13">The sequence shown here is derived from an EMBL/GenBank/DDBJ whole genome shotgun (WGS) entry which is preliminary data.</text>
</comment>
<evidence type="ECO:0000256" key="7">
    <source>
        <dbReference type="ARBA" id="ARBA00023306"/>
    </source>
</evidence>
<dbReference type="InterPro" id="IPR036765">
    <property type="entry name" value="ZipA_FtsZ-bd_C_sf"/>
</dbReference>
<dbReference type="PANTHER" id="PTHR38685">
    <property type="entry name" value="CELL DIVISION PROTEIN ZIPA"/>
    <property type="match status" value="1"/>
</dbReference>
<evidence type="ECO:0000256" key="3">
    <source>
        <dbReference type="ARBA" id="ARBA00022618"/>
    </source>
</evidence>
<dbReference type="RefSeq" id="WP_123236066.1">
    <property type="nucleotide sequence ID" value="NZ_RJVP01000001.1"/>
</dbReference>
<feature type="region of interest" description="Disordered" evidence="10">
    <location>
        <begin position="127"/>
        <end position="166"/>
    </location>
</feature>
<comment type="similarity">
    <text evidence="8">Belongs to the ZipA family.</text>
</comment>
<comment type="subcellular location">
    <subcellularLocation>
        <location evidence="9">Cell inner membrane</location>
        <topology evidence="9">Single-pass type I membrane protein</topology>
    </subcellularLocation>
</comment>
<gene>
    <name evidence="13" type="ORF">ED236_00895</name>
</gene>
<dbReference type="GO" id="GO:0032153">
    <property type="term" value="C:cell division site"/>
    <property type="evidence" value="ECO:0007669"/>
    <property type="project" value="TreeGrafter"/>
</dbReference>
<keyword evidence="7 8" id="KW-0131">Cell cycle</keyword>
<dbReference type="SMART" id="SM00771">
    <property type="entry name" value="ZipA_C"/>
    <property type="match status" value="1"/>
</dbReference>
<keyword evidence="3 8" id="KW-0132">Cell division</keyword>
<dbReference type="Pfam" id="PF04354">
    <property type="entry name" value="ZipA_C"/>
    <property type="match status" value="1"/>
</dbReference>
<sequence length="468" mass="50798">MTDLHLALIAIGILLIVAVIAYNSWQERQLRRQANSLTTPEIDPLMEAGLTLRQRELEQAVPLAGLSDVHESLSAHDDALAEADFEEYVSEPVKRGSKVATPAQPVDVPEFSELPVQLAPDLPAEPAVSAAHTVKPDAKAVSKPISEPVAASGSAPDPRPAAEPEAQALEPQIPATPALKPSSDISAPEPLPAGIDPRIDLIAQLQFASMDAQQLQDFMQQLTDIEKPLLVYGRGRNTDWQLLHRDTRAQGLQQLACALQLADRSGVISTALLQRFQLLINSLSNSLDAKLQWLPAVANEAGHAEIMHHAQALDAFCVEVDQMISLHLVPSSTLLGSKLRGLAEASGLSLQPDGKFHWQDAAGQTQFLLQSESGTPFDNETMRTVIVRGLLLKLDIPHVSDSLEVFNRMILLARQMETALGAHLVDDQQRPLSEAQIDKIRVQLKALHNKMLARGITPGSALAHRLFS</sequence>
<evidence type="ECO:0000256" key="1">
    <source>
        <dbReference type="ARBA" id="ARBA00022475"/>
    </source>
</evidence>
<evidence type="ECO:0000259" key="12">
    <source>
        <dbReference type="SMART" id="SM00771"/>
    </source>
</evidence>
<reference evidence="13 14" key="1">
    <citation type="submission" date="2018-10" db="EMBL/GenBank/DDBJ databases">
        <authorList>
            <person name="Chen W.-M."/>
        </authorList>
    </citation>
    <scope>NUCLEOTIDE SEQUENCE [LARGE SCALE GENOMIC DNA]</scope>
    <source>
        <strain evidence="13 14">H-5</strain>
    </source>
</reference>
<name>A0A3N0V645_9PROT</name>
<dbReference type="AlphaFoldDB" id="A0A3N0V645"/>
<evidence type="ECO:0000256" key="11">
    <source>
        <dbReference type="SAM" id="Phobius"/>
    </source>
</evidence>
<evidence type="ECO:0000256" key="10">
    <source>
        <dbReference type="SAM" id="MobiDB-lite"/>
    </source>
</evidence>
<dbReference type="InterPro" id="IPR007449">
    <property type="entry name" value="ZipA_FtsZ-bd_C"/>
</dbReference>
<dbReference type="Gene3D" id="3.30.1400.10">
    <property type="entry name" value="ZipA, C-terminal FtsZ-binding domain"/>
    <property type="match status" value="1"/>
</dbReference>
<evidence type="ECO:0000256" key="6">
    <source>
        <dbReference type="ARBA" id="ARBA00023136"/>
    </source>
</evidence>
<organism evidence="13 14">
    <name type="scientific">Pseudomethylobacillus aquaticus</name>
    <dbReference type="NCBI Taxonomy" id="2676064"/>
    <lineage>
        <taxon>Bacteria</taxon>
        <taxon>Pseudomonadati</taxon>
        <taxon>Pseudomonadota</taxon>
        <taxon>Betaproteobacteria</taxon>
        <taxon>Nitrosomonadales</taxon>
        <taxon>Methylophilaceae</taxon>
        <taxon>Pseudomethylobacillus</taxon>
    </lineage>
</organism>
<evidence type="ECO:0000256" key="8">
    <source>
        <dbReference type="RuleBase" id="RU003612"/>
    </source>
</evidence>
<evidence type="ECO:0000256" key="9">
    <source>
        <dbReference type="RuleBase" id="RU003613"/>
    </source>
</evidence>
<evidence type="ECO:0000313" key="13">
    <source>
        <dbReference type="EMBL" id="ROH88072.1"/>
    </source>
</evidence>
<dbReference type="GO" id="GO:0000917">
    <property type="term" value="P:division septum assembly"/>
    <property type="evidence" value="ECO:0007669"/>
    <property type="project" value="TreeGrafter"/>
</dbReference>
<feature type="transmembrane region" description="Helical" evidence="11">
    <location>
        <begin position="6"/>
        <end position="25"/>
    </location>
</feature>
<keyword evidence="14" id="KW-1185">Reference proteome</keyword>
<dbReference type="InterPro" id="IPR011919">
    <property type="entry name" value="Cell_div_ZipA"/>
</dbReference>
<keyword evidence="1 9" id="KW-1003">Cell membrane</keyword>
<evidence type="ECO:0000256" key="5">
    <source>
        <dbReference type="ARBA" id="ARBA00022989"/>
    </source>
</evidence>
<dbReference type="PANTHER" id="PTHR38685:SF1">
    <property type="entry name" value="CELL DIVISION PROTEIN ZIPA"/>
    <property type="match status" value="1"/>
</dbReference>
<evidence type="ECO:0000313" key="14">
    <source>
        <dbReference type="Proteomes" id="UP000275137"/>
    </source>
</evidence>
<keyword evidence="5 11" id="KW-1133">Transmembrane helix</keyword>
<keyword evidence="4 9" id="KW-0812">Transmembrane</keyword>
<proteinExistence type="inferred from homology"/>
<keyword evidence="2 9" id="KW-0997">Cell inner membrane</keyword>
<dbReference type="Proteomes" id="UP000275137">
    <property type="component" value="Unassembled WGS sequence"/>
</dbReference>
<dbReference type="SUPFAM" id="SSF64383">
    <property type="entry name" value="Cell-division protein ZipA, C-terminal domain"/>
    <property type="match status" value="1"/>
</dbReference>
<dbReference type="EMBL" id="RJVP01000001">
    <property type="protein sequence ID" value="ROH88072.1"/>
    <property type="molecule type" value="Genomic_DNA"/>
</dbReference>
<comment type="function">
    <text evidence="8">Essential cell division protein that stabilizes the FtsZ protofilaments by cross-linking them and that serves as a cytoplasmic membrane anchor for the Z ring. Also required for the recruitment to the septal ring of downstream cell division proteins.</text>
</comment>
<accession>A0A3N0V645</accession>
<evidence type="ECO:0000256" key="2">
    <source>
        <dbReference type="ARBA" id="ARBA00022519"/>
    </source>
</evidence>
<evidence type="ECO:0000256" key="4">
    <source>
        <dbReference type="ARBA" id="ARBA00022692"/>
    </source>
</evidence>